<proteinExistence type="predicted"/>
<gene>
    <name evidence="2" type="ORF">FW784_03905</name>
</gene>
<name>A0A5D8ZDS2_9GAMM</name>
<comment type="caution">
    <text evidence="2">The sequence shown here is derived from an EMBL/GenBank/DDBJ whole genome shotgun (WGS) entry which is preliminary data.</text>
</comment>
<keyword evidence="3" id="KW-1185">Reference proteome</keyword>
<accession>A0A5D8ZDS2</accession>
<dbReference type="InterPro" id="IPR010359">
    <property type="entry name" value="IrrE_HExxH"/>
</dbReference>
<feature type="domain" description="IrrE N-terminal-like" evidence="1">
    <location>
        <begin position="59"/>
        <end position="178"/>
    </location>
</feature>
<dbReference type="Proteomes" id="UP000323164">
    <property type="component" value="Unassembled WGS sequence"/>
</dbReference>
<dbReference type="AlphaFoldDB" id="A0A5D8ZDS2"/>
<organism evidence="2 3">
    <name type="scientific">Cognatilysobacter lacus</name>
    <dbReference type="NCBI Taxonomy" id="1643323"/>
    <lineage>
        <taxon>Bacteria</taxon>
        <taxon>Pseudomonadati</taxon>
        <taxon>Pseudomonadota</taxon>
        <taxon>Gammaproteobacteria</taxon>
        <taxon>Lysobacterales</taxon>
        <taxon>Lysobacteraceae</taxon>
        <taxon>Cognatilysobacter</taxon>
    </lineage>
</organism>
<reference evidence="2 3" key="1">
    <citation type="submission" date="2019-08" db="EMBL/GenBank/DDBJ databases">
        <title>Draft genome sequence of Lysobacter sp. UKS-15.</title>
        <authorList>
            <person name="Im W.-T."/>
        </authorList>
    </citation>
    <scope>NUCLEOTIDE SEQUENCE [LARGE SCALE GENOMIC DNA]</scope>
    <source>
        <strain evidence="2 3">UKS-15</strain>
    </source>
</reference>
<evidence type="ECO:0000313" key="3">
    <source>
        <dbReference type="Proteomes" id="UP000323164"/>
    </source>
</evidence>
<sequence length="205" mass="22937">MRFTLDDLLFTLEIAAEYSATYDQYVLQANGRPRTTDDLVWVATQIAGKKINLYQLDLDVSARNVEAVCFANQDGSFDIGILSGLTAEEERFVVCKEIFHALLDREECRNINLFEHVASTLDAQDDLAVPTRAAAAEELAVIGALEFIFPYSAREAIMAAADGRIDAEQLAEQYSIPRRLIDTVFNDDSIAFFRQVMPMLERTGV</sequence>
<protein>
    <submittedName>
        <fullName evidence="2">ImmA/IrrE family metallo-endopeptidase</fullName>
    </submittedName>
</protein>
<evidence type="ECO:0000313" key="2">
    <source>
        <dbReference type="EMBL" id="TZF90804.1"/>
    </source>
</evidence>
<dbReference type="OrthoDB" id="8448751at2"/>
<evidence type="ECO:0000259" key="1">
    <source>
        <dbReference type="Pfam" id="PF06114"/>
    </source>
</evidence>
<dbReference type="EMBL" id="VTRV01000026">
    <property type="protein sequence ID" value="TZF90804.1"/>
    <property type="molecule type" value="Genomic_DNA"/>
</dbReference>
<dbReference type="Pfam" id="PF06114">
    <property type="entry name" value="Peptidase_M78"/>
    <property type="match status" value="1"/>
</dbReference>